<accession>A0A511XQC4</accession>
<gene>
    <name evidence="1" type="ORF">AOE01nite_33590</name>
</gene>
<evidence type="ECO:0000313" key="2">
    <source>
        <dbReference type="Proteomes" id="UP000321746"/>
    </source>
</evidence>
<keyword evidence="2" id="KW-1185">Reference proteome</keyword>
<evidence type="ECO:0000313" key="1">
    <source>
        <dbReference type="EMBL" id="GEN65135.1"/>
    </source>
</evidence>
<comment type="caution">
    <text evidence="1">The sequence shown here is derived from an EMBL/GenBank/DDBJ whole genome shotgun (WGS) entry which is preliminary data.</text>
</comment>
<reference evidence="1 2" key="1">
    <citation type="submission" date="2019-07" db="EMBL/GenBank/DDBJ databases">
        <title>Whole genome shotgun sequence of Acetobacter oeni NBRC 105207.</title>
        <authorList>
            <person name="Hosoyama A."/>
            <person name="Uohara A."/>
            <person name="Ohji S."/>
            <person name="Ichikawa N."/>
        </authorList>
    </citation>
    <scope>NUCLEOTIDE SEQUENCE [LARGE SCALE GENOMIC DNA]</scope>
    <source>
        <strain evidence="1 2">NBRC 105207</strain>
    </source>
</reference>
<name>A0A511XQC4_9PROT</name>
<organism evidence="1 2">
    <name type="scientific">Acetobacter oeni</name>
    <dbReference type="NCBI Taxonomy" id="304077"/>
    <lineage>
        <taxon>Bacteria</taxon>
        <taxon>Pseudomonadati</taxon>
        <taxon>Pseudomonadota</taxon>
        <taxon>Alphaproteobacteria</taxon>
        <taxon>Acetobacterales</taxon>
        <taxon>Acetobacteraceae</taxon>
        <taxon>Acetobacter</taxon>
    </lineage>
</organism>
<sequence>MDDRIVDTNDPSKSVSYQHISGKDYKTSNNYRFISYNLPHSRLTPPVLFNWIVKPFRCFS</sequence>
<dbReference type="Proteomes" id="UP000321746">
    <property type="component" value="Unassembled WGS sequence"/>
</dbReference>
<dbReference type="AlphaFoldDB" id="A0A511XQC4"/>
<proteinExistence type="predicted"/>
<dbReference type="EMBL" id="BJYG01000074">
    <property type="protein sequence ID" value="GEN65135.1"/>
    <property type="molecule type" value="Genomic_DNA"/>
</dbReference>
<protein>
    <submittedName>
        <fullName evidence="1">Uncharacterized protein</fullName>
    </submittedName>
</protein>